<feature type="domain" description="RRM" evidence="4">
    <location>
        <begin position="508"/>
        <end position="584"/>
    </location>
</feature>
<dbReference type="GO" id="GO:0005634">
    <property type="term" value="C:nucleus"/>
    <property type="evidence" value="ECO:0007669"/>
    <property type="project" value="TreeGrafter"/>
</dbReference>
<dbReference type="Pfam" id="PF00076">
    <property type="entry name" value="RRM_1"/>
    <property type="match status" value="3"/>
</dbReference>
<dbReference type="Proteomes" id="UP000076738">
    <property type="component" value="Unassembled WGS sequence"/>
</dbReference>
<evidence type="ECO:0000256" key="2">
    <source>
        <dbReference type="PROSITE-ProRule" id="PRU00176"/>
    </source>
</evidence>
<dbReference type="SUPFAM" id="SSF54928">
    <property type="entry name" value="RNA-binding domain, RBD"/>
    <property type="match status" value="2"/>
</dbReference>
<dbReference type="GO" id="GO:0003729">
    <property type="term" value="F:mRNA binding"/>
    <property type="evidence" value="ECO:0007669"/>
    <property type="project" value="TreeGrafter"/>
</dbReference>
<feature type="compositionally biased region" description="Low complexity" evidence="3">
    <location>
        <begin position="457"/>
        <end position="471"/>
    </location>
</feature>
<feature type="compositionally biased region" description="Pro residues" evidence="3">
    <location>
        <begin position="440"/>
        <end position="456"/>
    </location>
</feature>
<dbReference type="STRING" id="1330018.A0A167S8F4"/>
<dbReference type="InterPro" id="IPR050502">
    <property type="entry name" value="Euk_RNA-bind_prot"/>
</dbReference>
<accession>A0A167S8F4</accession>
<keyword evidence="6" id="KW-1185">Reference proteome</keyword>
<sequence>MPAFLSPTLDRSRDDVLSPRSAPFAPHTKLSTSLGLIIPRTAPSPLLLPSPRAPQRPRHTLFTPPTRACLHGPLSPSPGVPDLLHSRRFLGNDSHAEAVVAAAGSDQARRVFVLNLPYSATKDEVYEFMLDRAGPVKQAEILTTPEGKSKGCAVVEFEDVATAEKAIAQVSMQIFDGRSIFVRPVGDEDIGVRSAVDETENDQDNHPEPIFGQQPIQLYIGNVPPTFSWQDLKDLFKPFGPASHVNVCTVRKPGEKAEAPTWGTLQLGDPAQAQRAMNHFSSGEVESRFGALVVRPWEERPEEVSASALSIEAQRVYKDDPRHSNPPRQVEGGEGGVRPSAWGSPHTVPVPQAQYPTASQLYAPKPAPAPAPAPARAPATYQAPPQQQPHQQQQPQQGQWGHPHQPYPYPPSPGSHGSHGATASNPYPPSPGPTASNPYTPSPPPAPTFIPPPPPQQQQQPPQQAPAYGTPSPYPPSRLSPGQPRNNFPREDSYGQENRAFNLRETPTQIIVKFFPFETDQVDLLELFTSTGATVTAVEILRNEKVRNLGIVEFASEDEATEAIKTFNGYRYGGRQLAIRAANDPFRFSFQALRPGKDAPAAAEGEDTGRAVGMNPLEERWMPMPEEEEEE</sequence>
<feature type="region of interest" description="Disordered" evidence="3">
    <location>
        <begin position="311"/>
        <end position="493"/>
    </location>
</feature>
<evidence type="ECO:0000313" key="5">
    <source>
        <dbReference type="EMBL" id="KZP01673.1"/>
    </source>
</evidence>
<dbReference type="PROSITE" id="PS50102">
    <property type="entry name" value="RRM"/>
    <property type="match status" value="3"/>
</dbReference>
<proteinExistence type="predicted"/>
<dbReference type="InterPro" id="IPR035979">
    <property type="entry name" value="RBD_domain_sf"/>
</dbReference>
<organism evidence="5 6">
    <name type="scientific">Calocera viscosa (strain TUFC12733)</name>
    <dbReference type="NCBI Taxonomy" id="1330018"/>
    <lineage>
        <taxon>Eukaryota</taxon>
        <taxon>Fungi</taxon>
        <taxon>Dikarya</taxon>
        <taxon>Basidiomycota</taxon>
        <taxon>Agaricomycotina</taxon>
        <taxon>Dacrymycetes</taxon>
        <taxon>Dacrymycetales</taxon>
        <taxon>Dacrymycetaceae</taxon>
        <taxon>Calocera</taxon>
    </lineage>
</organism>
<dbReference type="SMART" id="SM00360">
    <property type="entry name" value="RRM"/>
    <property type="match status" value="3"/>
</dbReference>
<feature type="region of interest" description="Disordered" evidence="3">
    <location>
        <begin position="1"/>
        <end position="24"/>
    </location>
</feature>
<dbReference type="PANTHER" id="PTHR48025:SF1">
    <property type="entry name" value="RRM DOMAIN-CONTAINING PROTEIN"/>
    <property type="match status" value="1"/>
</dbReference>
<feature type="region of interest" description="Disordered" evidence="3">
    <location>
        <begin position="597"/>
        <end position="631"/>
    </location>
</feature>
<keyword evidence="1 2" id="KW-0694">RNA-binding</keyword>
<name>A0A167S8F4_CALVF</name>
<feature type="domain" description="RRM" evidence="4">
    <location>
        <begin position="216"/>
        <end position="288"/>
    </location>
</feature>
<feature type="compositionally biased region" description="Pro residues" evidence="3">
    <location>
        <begin position="365"/>
        <end position="375"/>
    </location>
</feature>
<dbReference type="EMBL" id="KV417266">
    <property type="protein sequence ID" value="KZP01673.1"/>
    <property type="molecule type" value="Genomic_DNA"/>
</dbReference>
<reference evidence="5 6" key="1">
    <citation type="journal article" date="2016" name="Mol. Biol. Evol.">
        <title>Comparative Genomics of Early-Diverging Mushroom-Forming Fungi Provides Insights into the Origins of Lignocellulose Decay Capabilities.</title>
        <authorList>
            <person name="Nagy L.G."/>
            <person name="Riley R."/>
            <person name="Tritt A."/>
            <person name="Adam C."/>
            <person name="Daum C."/>
            <person name="Floudas D."/>
            <person name="Sun H."/>
            <person name="Yadav J.S."/>
            <person name="Pangilinan J."/>
            <person name="Larsson K.H."/>
            <person name="Matsuura K."/>
            <person name="Barry K."/>
            <person name="Labutti K."/>
            <person name="Kuo R."/>
            <person name="Ohm R.A."/>
            <person name="Bhattacharya S.S."/>
            <person name="Shirouzu T."/>
            <person name="Yoshinaga Y."/>
            <person name="Martin F.M."/>
            <person name="Grigoriev I.V."/>
            <person name="Hibbett D.S."/>
        </authorList>
    </citation>
    <scope>NUCLEOTIDE SEQUENCE [LARGE SCALE GENOMIC DNA]</scope>
    <source>
        <strain evidence="5 6">TUFC12733</strain>
    </source>
</reference>
<dbReference type="PANTHER" id="PTHR48025">
    <property type="entry name" value="OS02G0815200 PROTEIN"/>
    <property type="match status" value="1"/>
</dbReference>
<dbReference type="InterPro" id="IPR012677">
    <property type="entry name" value="Nucleotide-bd_a/b_plait_sf"/>
</dbReference>
<feature type="domain" description="RRM" evidence="4">
    <location>
        <begin position="109"/>
        <end position="187"/>
    </location>
</feature>
<dbReference type="AlphaFoldDB" id="A0A167S8F4"/>
<dbReference type="InterPro" id="IPR000504">
    <property type="entry name" value="RRM_dom"/>
</dbReference>
<evidence type="ECO:0000256" key="1">
    <source>
        <dbReference type="ARBA" id="ARBA00022884"/>
    </source>
</evidence>
<dbReference type="OrthoDB" id="439808at2759"/>
<dbReference type="CDD" id="cd00590">
    <property type="entry name" value="RRM_SF"/>
    <property type="match status" value="3"/>
</dbReference>
<dbReference type="Gene3D" id="3.30.70.330">
    <property type="match status" value="3"/>
</dbReference>
<evidence type="ECO:0000256" key="3">
    <source>
        <dbReference type="SAM" id="MobiDB-lite"/>
    </source>
</evidence>
<evidence type="ECO:0000259" key="4">
    <source>
        <dbReference type="PROSITE" id="PS50102"/>
    </source>
</evidence>
<feature type="compositionally biased region" description="Low complexity" evidence="3">
    <location>
        <begin position="376"/>
        <end position="404"/>
    </location>
</feature>
<gene>
    <name evidence="5" type="ORF">CALVIDRAFT_532442</name>
</gene>
<protein>
    <recommendedName>
        <fullName evidence="4">RRM domain-containing protein</fullName>
    </recommendedName>
</protein>
<evidence type="ECO:0000313" key="6">
    <source>
        <dbReference type="Proteomes" id="UP000076738"/>
    </source>
</evidence>